<keyword evidence="4" id="KW-1185">Reference proteome</keyword>
<sequence>MNDFYRVVAAASDILPITVVAAILIFVVKEVLETRRRRQEVKRRRKALRRLLADEIERNHFQIKRMRHCVGIIERLLAQPGTEIHVDTDSHGGFVIRLMEGEDTLQHSPLGIVHKDTLSSNLIEVANVDGKIFEQALCVNDALKELEHVRQSIVDQANDDQKLWIAGFPAYANGSIAEVESSLRDFYKEVAGKPLKDWKVF</sequence>
<evidence type="ECO:0000256" key="1">
    <source>
        <dbReference type="SAM" id="Coils"/>
    </source>
</evidence>
<gene>
    <name evidence="3" type="ORF">PhaeoP66_01334</name>
</gene>
<feature type="coiled-coil region" evidence="1">
    <location>
        <begin position="31"/>
        <end position="58"/>
    </location>
</feature>
<accession>A0ABM6RCM2</accession>
<name>A0ABM6RCM2_9RHOB</name>
<dbReference type="RefSeq" id="WP_102874062.1">
    <property type="nucleotide sequence ID" value="NZ_CP010599.1"/>
</dbReference>
<organism evidence="3 4">
    <name type="scientific">Phaeobacter inhibens</name>
    <dbReference type="NCBI Taxonomy" id="221822"/>
    <lineage>
        <taxon>Bacteria</taxon>
        <taxon>Pseudomonadati</taxon>
        <taxon>Pseudomonadota</taxon>
        <taxon>Alphaproteobacteria</taxon>
        <taxon>Rhodobacterales</taxon>
        <taxon>Roseobacteraceae</taxon>
        <taxon>Phaeobacter</taxon>
    </lineage>
</organism>
<protein>
    <submittedName>
        <fullName evidence="3">Uncharacterized protein</fullName>
    </submittedName>
</protein>
<proteinExistence type="predicted"/>
<evidence type="ECO:0000313" key="4">
    <source>
        <dbReference type="Proteomes" id="UP000236536"/>
    </source>
</evidence>
<keyword evidence="2" id="KW-0812">Transmembrane</keyword>
<keyword evidence="2" id="KW-0472">Membrane</keyword>
<dbReference type="Proteomes" id="UP000236536">
    <property type="component" value="Chromosome"/>
</dbReference>
<feature type="transmembrane region" description="Helical" evidence="2">
    <location>
        <begin position="6"/>
        <end position="28"/>
    </location>
</feature>
<keyword evidence="2" id="KW-1133">Transmembrane helix</keyword>
<reference evidence="3 4" key="2">
    <citation type="journal article" date="2017" name="Int. J. Syst. Evol. Microbiol.">
        <title>Adaptation of Surface-Associated Bacteria to the Open Ocean: A Genomically Distinct Subpopulation of Phaeobacter gallaeciensis Colonizes Pacific Mesozooplankton.</title>
        <authorList>
            <person name="Freese H.M."/>
            <person name="Methner A."/>
            <person name="Overmann J."/>
        </authorList>
    </citation>
    <scope>NUCLEOTIDE SEQUENCE [LARGE SCALE GENOMIC DNA]</scope>
    <source>
        <strain evidence="3 4">P66</strain>
    </source>
</reference>
<keyword evidence="1" id="KW-0175">Coiled coil</keyword>
<reference evidence="3 4" key="1">
    <citation type="journal article" date="2017" name="Genome Biol. Evol.">
        <title>Trajectories and Drivers of Genome Evolution in Surface-Associated Marine Phaeobacter.</title>
        <authorList>
            <person name="Freese H.M."/>
            <person name="Sikorski J."/>
            <person name="Bunk B."/>
            <person name="Scheuner C."/>
            <person name="Meier-Kolthoff J.P."/>
            <person name="Sproer C."/>
            <person name="Gram L."/>
            <person name="Overmann J."/>
        </authorList>
    </citation>
    <scope>NUCLEOTIDE SEQUENCE [LARGE SCALE GENOMIC DNA]</scope>
    <source>
        <strain evidence="3 4">P66</strain>
    </source>
</reference>
<evidence type="ECO:0000256" key="2">
    <source>
        <dbReference type="SAM" id="Phobius"/>
    </source>
</evidence>
<dbReference type="EMBL" id="CP010705">
    <property type="protein sequence ID" value="AUQ94132.1"/>
    <property type="molecule type" value="Genomic_DNA"/>
</dbReference>
<evidence type="ECO:0000313" key="3">
    <source>
        <dbReference type="EMBL" id="AUQ94132.1"/>
    </source>
</evidence>